<accession>A0A2J6S7V8</accession>
<evidence type="ECO:0008006" key="5">
    <source>
        <dbReference type="Google" id="ProtNLM"/>
    </source>
</evidence>
<keyword evidence="2" id="KW-0472">Membrane</keyword>
<feature type="transmembrane region" description="Helical" evidence="2">
    <location>
        <begin position="483"/>
        <end position="501"/>
    </location>
</feature>
<feature type="compositionally biased region" description="Basic and acidic residues" evidence="1">
    <location>
        <begin position="76"/>
        <end position="100"/>
    </location>
</feature>
<gene>
    <name evidence="3" type="ORF">L207DRAFT_524194</name>
</gene>
<feature type="compositionally biased region" description="Basic and acidic residues" evidence="1">
    <location>
        <begin position="11"/>
        <end position="23"/>
    </location>
</feature>
<evidence type="ECO:0000256" key="2">
    <source>
        <dbReference type="SAM" id="Phobius"/>
    </source>
</evidence>
<dbReference type="OrthoDB" id="3513306at2759"/>
<feature type="region of interest" description="Disordered" evidence="1">
    <location>
        <begin position="76"/>
        <end position="104"/>
    </location>
</feature>
<keyword evidence="2" id="KW-1133">Transmembrane helix</keyword>
<evidence type="ECO:0000256" key="1">
    <source>
        <dbReference type="SAM" id="MobiDB-lite"/>
    </source>
</evidence>
<evidence type="ECO:0000313" key="3">
    <source>
        <dbReference type="EMBL" id="PMD46850.1"/>
    </source>
</evidence>
<keyword evidence="2" id="KW-0812">Transmembrane</keyword>
<organism evidence="3 4">
    <name type="scientific">Hyaloscypha variabilis (strain UAMH 11265 / GT02V1 / F)</name>
    <name type="common">Meliniomyces variabilis</name>
    <dbReference type="NCBI Taxonomy" id="1149755"/>
    <lineage>
        <taxon>Eukaryota</taxon>
        <taxon>Fungi</taxon>
        <taxon>Dikarya</taxon>
        <taxon>Ascomycota</taxon>
        <taxon>Pezizomycotina</taxon>
        <taxon>Leotiomycetes</taxon>
        <taxon>Helotiales</taxon>
        <taxon>Hyaloscyphaceae</taxon>
        <taxon>Hyaloscypha</taxon>
        <taxon>Hyaloscypha variabilis</taxon>
    </lineage>
</organism>
<feature type="region of interest" description="Disordered" evidence="1">
    <location>
        <begin position="538"/>
        <end position="567"/>
    </location>
</feature>
<dbReference type="Proteomes" id="UP000235786">
    <property type="component" value="Unassembled WGS sequence"/>
</dbReference>
<proteinExistence type="predicted"/>
<name>A0A2J6S7V8_HYAVF</name>
<evidence type="ECO:0000313" key="4">
    <source>
        <dbReference type="Proteomes" id="UP000235786"/>
    </source>
</evidence>
<dbReference type="EMBL" id="KZ613939">
    <property type="protein sequence ID" value="PMD46850.1"/>
    <property type="molecule type" value="Genomic_DNA"/>
</dbReference>
<sequence length="599" mass="67898">MTSESCNQPHPGEEFTRDSDFTIEPDRGQCHVYMIHQSGKIYWKPNQQWEGNSTNAEGDTISLDNRLTLIYCSPKEKSAPKEKSSLKEYSNPKEKPHPSEPWDNTDEIPTFFARLLNHLCEHCKCKKDKVWRNLRRSEQHFDSCVRYFEASENKKTVVASQKRCFLKLHAFKVPCISTEKITFSMVYHIRSDGDCFVATENSKTNNKEHMFAFIEGITSEQIGQLLLGQLNHWQDDVTDCLDRSSGITPRLLTAAVLAYHGYVVAREITGLFTELQKFDDTLSKTIGELENDTNRSGDAATIKIQVLNRRLIEINRKLTGTRSIMHFLAESADLLVNGIIPFDDYVTGRFQTLEKSFHELDSYKERIRDHDKLMMVSKSMFQYKTDIESLQQHININVGMISNLIAGRDRSIQLKISGFIEKDSQALIAISNKVERDGHSMFVIAVLTTLFLPGTFMAILLTTPMFDWLNPDGKLIVKLPFEIYFGATILLMIILILFMSLRKWLCRAVDLLPHGTLQLRLRTSRFYQDAKKDNECEEISDSGTSAKAGATNNVGTRGETTGRNSATNGTFQKVAESRTRSAISLSIAEQGVYGVHGGG</sequence>
<reference evidence="3 4" key="1">
    <citation type="submission" date="2016-04" db="EMBL/GenBank/DDBJ databases">
        <title>A degradative enzymes factory behind the ericoid mycorrhizal symbiosis.</title>
        <authorList>
            <consortium name="DOE Joint Genome Institute"/>
            <person name="Martino E."/>
            <person name="Morin E."/>
            <person name="Grelet G."/>
            <person name="Kuo A."/>
            <person name="Kohler A."/>
            <person name="Daghino S."/>
            <person name="Barry K."/>
            <person name="Choi C."/>
            <person name="Cichocki N."/>
            <person name="Clum A."/>
            <person name="Copeland A."/>
            <person name="Hainaut M."/>
            <person name="Haridas S."/>
            <person name="Labutti K."/>
            <person name="Lindquist E."/>
            <person name="Lipzen A."/>
            <person name="Khouja H.-R."/>
            <person name="Murat C."/>
            <person name="Ohm R."/>
            <person name="Olson A."/>
            <person name="Spatafora J."/>
            <person name="Veneault-Fourrey C."/>
            <person name="Henrissat B."/>
            <person name="Grigoriev I."/>
            <person name="Martin F."/>
            <person name="Perotto S."/>
        </authorList>
    </citation>
    <scope>NUCLEOTIDE SEQUENCE [LARGE SCALE GENOMIC DNA]</scope>
    <source>
        <strain evidence="3 4">F</strain>
    </source>
</reference>
<feature type="compositionally biased region" description="Polar residues" evidence="1">
    <location>
        <begin position="541"/>
        <end position="567"/>
    </location>
</feature>
<keyword evidence="4" id="KW-1185">Reference proteome</keyword>
<protein>
    <recommendedName>
        <fullName evidence="5">Cora-domain-containing protein</fullName>
    </recommendedName>
</protein>
<feature type="transmembrane region" description="Helical" evidence="2">
    <location>
        <begin position="441"/>
        <end position="463"/>
    </location>
</feature>
<feature type="region of interest" description="Disordered" evidence="1">
    <location>
        <begin position="1"/>
        <end position="23"/>
    </location>
</feature>
<dbReference type="AlphaFoldDB" id="A0A2J6S7V8"/>